<feature type="non-terminal residue" evidence="5">
    <location>
        <position position="1"/>
    </location>
</feature>
<protein>
    <submittedName>
        <fullName evidence="5">PPE family protein</fullName>
    </submittedName>
</protein>
<dbReference type="Pfam" id="PF00823">
    <property type="entry name" value="PPE"/>
    <property type="match status" value="1"/>
</dbReference>
<evidence type="ECO:0000313" key="5">
    <source>
        <dbReference type="EMBL" id="SPM36684.1"/>
    </source>
</evidence>
<reference evidence="5 6" key="1">
    <citation type="submission" date="2017-01" db="EMBL/GenBank/DDBJ databases">
        <authorList>
            <consortium name="Urmite Genomes"/>
        </authorList>
    </citation>
    <scope>NUCLEOTIDE SEQUENCE [LARGE SCALE GENOMIC DNA]</scope>
    <source>
        <strain evidence="5 6">AB57</strain>
    </source>
</reference>
<dbReference type="STRING" id="1841860.GCA_900157375_04528"/>
<dbReference type="InterPro" id="IPR000030">
    <property type="entry name" value="PPE_dom"/>
</dbReference>
<dbReference type="EMBL" id="FUFA01000005">
    <property type="protein sequence ID" value="SPM36684.1"/>
    <property type="molecule type" value="Genomic_DNA"/>
</dbReference>
<keyword evidence="2" id="KW-0175">Coiled coil</keyword>
<dbReference type="Gene3D" id="1.20.1260.20">
    <property type="entry name" value="PPE superfamily"/>
    <property type="match status" value="1"/>
</dbReference>
<comment type="similarity">
    <text evidence="1">Belongs to the mycobacterial PPE family.</text>
</comment>
<evidence type="ECO:0000259" key="3">
    <source>
        <dbReference type="Pfam" id="PF00823"/>
    </source>
</evidence>
<dbReference type="PANTHER" id="PTHR46766:SF1">
    <property type="entry name" value="GLUTAMINE-RICH PROTEIN 2"/>
    <property type="match status" value="1"/>
</dbReference>
<proteinExistence type="inferred from homology"/>
<dbReference type="Proteomes" id="UP000240988">
    <property type="component" value="Unassembled WGS sequence"/>
</dbReference>
<evidence type="ECO:0000259" key="4">
    <source>
        <dbReference type="Pfam" id="PF12484"/>
    </source>
</evidence>
<dbReference type="FunFam" id="1.20.1260.20:FF:000001">
    <property type="entry name" value="PPE family protein PPE41"/>
    <property type="match status" value="1"/>
</dbReference>
<dbReference type="SUPFAM" id="SSF140459">
    <property type="entry name" value="PE/PPE dimer-like"/>
    <property type="match status" value="1"/>
</dbReference>
<dbReference type="InterPro" id="IPR038332">
    <property type="entry name" value="PPE_sf"/>
</dbReference>
<feature type="coiled-coil region" evidence="2">
    <location>
        <begin position="417"/>
        <end position="444"/>
    </location>
</feature>
<dbReference type="InterPro" id="IPR022171">
    <property type="entry name" value="PPE_C"/>
</dbReference>
<dbReference type="Pfam" id="PF12484">
    <property type="entry name" value="PPE-SVP"/>
    <property type="match status" value="1"/>
</dbReference>
<dbReference type="AlphaFoldDB" id="A0A2U3NYV0"/>
<sequence>VSGLMDFAGVPPEIQSARMYAGAGPESLASAAAAWEQLANELSSAATGYQSVVSELTGESWVGPSSESMAAALTPYVAWMHTTAAQAQQTASQLGAAAAAYESAFAATVPPPEIEVNRALLASLLSTNVLGQNTPAIAATEAQYSQMWAQDAAAMYGYAGASAAATRLTAFDDPPQTTNQTGTTNQQMSVAKAAAVGSGQSQSTLSNVPNMLMDAASGSPSTGTTAAPAATSSGGSLIDLFNNFSANTIGYQILSEGLNFDASGALLTLAPPVATAWNPLVASLTPAAATSSSVSPAASAGLGNAGVSAGMGEATTVGQLSAPQSWGSSPAIRLAATELPAAGLAGAPQAAAMAPGFYGGMPPMGPVASVVNAPRGDQGRLRAGTRNKVIPAATGTGMNDDPAGRWVEPAAAADDAAISEREELNQLRRAIADVTRQRDVLKRTASTLIKEATQK</sequence>
<keyword evidence="6" id="KW-1185">Reference proteome</keyword>
<name>A0A2U3NYV0_9MYCO</name>
<evidence type="ECO:0000256" key="2">
    <source>
        <dbReference type="SAM" id="Coils"/>
    </source>
</evidence>
<dbReference type="PANTHER" id="PTHR46766">
    <property type="entry name" value="GLUTAMINE-RICH PROTEIN 2"/>
    <property type="match status" value="1"/>
</dbReference>
<accession>A0A2U3NYV0</accession>
<feature type="domain" description="PPE family C-terminal" evidence="4">
    <location>
        <begin position="308"/>
        <end position="391"/>
    </location>
</feature>
<dbReference type="GO" id="GO:0052572">
    <property type="term" value="P:response to host immune response"/>
    <property type="evidence" value="ECO:0007669"/>
    <property type="project" value="TreeGrafter"/>
</dbReference>
<organism evidence="5 6">
    <name type="scientific">Mycobacterium rhizamassiliense</name>
    <dbReference type="NCBI Taxonomy" id="1841860"/>
    <lineage>
        <taxon>Bacteria</taxon>
        <taxon>Bacillati</taxon>
        <taxon>Actinomycetota</taxon>
        <taxon>Actinomycetes</taxon>
        <taxon>Mycobacteriales</taxon>
        <taxon>Mycobacteriaceae</taxon>
        <taxon>Mycobacterium</taxon>
    </lineage>
</organism>
<feature type="domain" description="PPE" evidence="3">
    <location>
        <begin position="6"/>
        <end position="169"/>
    </location>
</feature>
<evidence type="ECO:0000313" key="6">
    <source>
        <dbReference type="Proteomes" id="UP000240988"/>
    </source>
</evidence>
<evidence type="ECO:0000256" key="1">
    <source>
        <dbReference type="ARBA" id="ARBA00010652"/>
    </source>
</evidence>
<gene>
    <name evidence="5" type="ORF">MRAB57_4525</name>
</gene>